<name>A0A2G8RIJ5_9RHOB</name>
<sequence>MSYSRQSAARYDGALSENFLTHCLEHLKEFDVPVNVSEDSLALSLPQASYRFERDPRGFSVSIKAESGLSLHQARESFLYLIDHVQPGLSETLRWSGNVARNGAPPNLYHGEVVSVSRVVRQFLRVVLDCADTPALAQGPGMHFSLLIPPGGRRPVWPQLDDNGRTIWPDGEDKLHRSVYTFVDFVPELGRFSFDIFEHDGSRTTDWVRTARVGDLVGIMGPGGGDFPPGENLLIAGDETALPAIRRILQSSDPARRGQAYIEVEDETDCSPLVAPTSLSVTWVIRNKGETLWDQLSEAIPPENSRYVWVAAERTLVRLAKTRFRDEFGLRSDESYFSGYWVR</sequence>
<dbReference type="Gene3D" id="2.40.30.10">
    <property type="entry name" value="Translation factors"/>
    <property type="match status" value="1"/>
</dbReference>
<dbReference type="SUPFAM" id="SSF63380">
    <property type="entry name" value="Riboflavin synthase domain-like"/>
    <property type="match status" value="1"/>
</dbReference>
<dbReference type="InterPro" id="IPR007037">
    <property type="entry name" value="SIP_rossman_dom"/>
</dbReference>
<reference evidence="3 4" key="1">
    <citation type="submission" date="2013-09" db="EMBL/GenBank/DDBJ databases">
        <title>Genome sequencing of Phaeobacter antarcticus sp. nov. SM1211.</title>
        <authorList>
            <person name="Zhang X.-Y."/>
            <person name="Liu C."/>
            <person name="Chen X.-L."/>
            <person name="Xie B.-B."/>
            <person name="Qin Q.-L."/>
            <person name="Rong J.-C."/>
            <person name="Zhang Y.-Z."/>
        </authorList>
    </citation>
    <scope>NUCLEOTIDE SEQUENCE [LARGE SCALE GENOMIC DNA]</scope>
    <source>
        <strain evidence="3 4">SM1211</strain>
    </source>
</reference>
<evidence type="ECO:0000313" key="4">
    <source>
        <dbReference type="Proteomes" id="UP000231259"/>
    </source>
</evidence>
<dbReference type="CDD" id="cd06193">
    <property type="entry name" value="siderophore_interacting"/>
    <property type="match status" value="1"/>
</dbReference>
<comment type="caution">
    <text evidence="3">The sequence shown here is derived from an EMBL/GenBank/DDBJ whole genome shotgun (WGS) entry which is preliminary data.</text>
</comment>
<feature type="domain" description="FAD-binding FR-type" evidence="2">
    <location>
        <begin position="106"/>
        <end position="229"/>
    </location>
</feature>
<dbReference type="InterPro" id="IPR017927">
    <property type="entry name" value="FAD-bd_FR_type"/>
</dbReference>
<dbReference type="InterPro" id="IPR039374">
    <property type="entry name" value="SIP_fam"/>
</dbReference>
<dbReference type="Pfam" id="PF04954">
    <property type="entry name" value="SIP"/>
    <property type="match status" value="1"/>
</dbReference>
<dbReference type="Proteomes" id="UP000231259">
    <property type="component" value="Unassembled WGS sequence"/>
</dbReference>
<dbReference type="InterPro" id="IPR039261">
    <property type="entry name" value="FNR_nucleotide-bd"/>
</dbReference>
<dbReference type="RefSeq" id="WP_099909928.1">
    <property type="nucleotide sequence ID" value="NZ_AWWI01000042.1"/>
</dbReference>
<dbReference type="AlphaFoldDB" id="A0A2G8RIJ5"/>
<dbReference type="PROSITE" id="PS51384">
    <property type="entry name" value="FAD_FR"/>
    <property type="match status" value="1"/>
</dbReference>
<dbReference type="GO" id="GO:0016491">
    <property type="term" value="F:oxidoreductase activity"/>
    <property type="evidence" value="ECO:0007669"/>
    <property type="project" value="InterPro"/>
</dbReference>
<dbReference type="Gene3D" id="3.40.50.80">
    <property type="entry name" value="Nucleotide-binding domain of ferredoxin-NADP reductase (FNR) module"/>
    <property type="match status" value="1"/>
</dbReference>
<dbReference type="PANTHER" id="PTHR30157:SF0">
    <property type="entry name" value="NADPH-DEPENDENT FERRIC-CHELATE REDUCTASE"/>
    <property type="match status" value="1"/>
</dbReference>
<evidence type="ECO:0000313" key="3">
    <source>
        <dbReference type="EMBL" id="PIL21385.1"/>
    </source>
</evidence>
<dbReference type="EMBL" id="AWWI01000042">
    <property type="protein sequence ID" value="PIL21385.1"/>
    <property type="molecule type" value="Genomic_DNA"/>
</dbReference>
<dbReference type="OrthoDB" id="9814826at2"/>
<dbReference type="Pfam" id="PF08021">
    <property type="entry name" value="FAD_binding_9"/>
    <property type="match status" value="1"/>
</dbReference>
<accession>A0A2G8RIJ5</accession>
<dbReference type="PANTHER" id="PTHR30157">
    <property type="entry name" value="FERRIC REDUCTASE, NADPH-DEPENDENT"/>
    <property type="match status" value="1"/>
</dbReference>
<proteinExistence type="inferred from homology"/>
<gene>
    <name evidence="3" type="ORF">P775_05190</name>
</gene>
<dbReference type="InterPro" id="IPR017938">
    <property type="entry name" value="Riboflavin_synthase-like_b-brl"/>
</dbReference>
<organism evidence="3 4">
    <name type="scientific">Puniceibacterium antarcticum</name>
    <dbReference type="NCBI Taxonomy" id="1206336"/>
    <lineage>
        <taxon>Bacteria</taxon>
        <taxon>Pseudomonadati</taxon>
        <taxon>Pseudomonadota</taxon>
        <taxon>Alphaproteobacteria</taxon>
        <taxon>Rhodobacterales</taxon>
        <taxon>Paracoccaceae</taxon>
        <taxon>Puniceibacterium</taxon>
    </lineage>
</organism>
<keyword evidence="4" id="KW-1185">Reference proteome</keyword>
<dbReference type="InterPro" id="IPR013113">
    <property type="entry name" value="SIP_FAD-bd"/>
</dbReference>
<comment type="similarity">
    <text evidence="1">Belongs to the SIP oxidoreductase family.</text>
</comment>
<evidence type="ECO:0000259" key="2">
    <source>
        <dbReference type="PROSITE" id="PS51384"/>
    </source>
</evidence>
<protein>
    <recommendedName>
        <fullName evidence="2">FAD-binding FR-type domain-containing protein</fullName>
    </recommendedName>
</protein>
<evidence type="ECO:0000256" key="1">
    <source>
        <dbReference type="ARBA" id="ARBA00035644"/>
    </source>
</evidence>